<protein>
    <recommendedName>
        <fullName evidence="4">WW domain-containing protein</fullName>
    </recommendedName>
</protein>
<feature type="compositionally biased region" description="Basic and acidic residues" evidence="1">
    <location>
        <begin position="836"/>
        <end position="846"/>
    </location>
</feature>
<sequence>MLGAASMWSFTGPVLRCHPGVAAHTHRAAAALYGRPRRRCPPDSRATQGCDLSGLRSEGPQRLVVLCSEVGGRFNGDARGLLRDLVRARARAERRRHCELLQLQGGHDDGGAYSPSPYSKRSRAQPSAGRGRYRRMQPARQECSTERFEDRGKQAKLSSRLKVLMLAECGIVRKKRKRTEDELERRAEAFRRGRVHGEQYRCDTKYLDMFGYNVGKHWNSVLKRATGSRSPARWPDVSKRLPDAQVLSQEDLVDYSDQEAPVKIQQQLPGSEHWHTSRPASSERLEAFQALQRLHQRKDFSGSPDGVASQVMPAFLASAAQSTFYETQLLKKASADSISRISRHKDTVPVQMSTNDSPDGLEDSPTFEEDGAFGSRGGAFALLGAPLKRQAGASHQDHDESDAALAALANMLKEDDDLEEAEDEEAPADVEDGEEVVMDEEGEKPTSASDRGKGHGQPSKGPRPNGKETGKGKGNGKKVSPVEDAADEDDVDVEVEIEAEEEELPIVKAKGKAWQAKAAKAQGRSQANGQSGKGKNKSKSKPADKPAKGKSKGKQKGQVASEKEPEEEVMAAVDTLRAALSQPARLPGATTPAEEENREPAKAADGRVPAQMLVAHHGHAYSGGPATDTTVLDDHAVDGGAVQHRTGPRRPGADRTTSLMTTRTFTLYWRLALRLRHCMVARTLSLEPALEKVYCHFGLSGATTSGASADSSWKSRRTWSRTWGDRTEEWLASGPVPVQSLDPTTHRPSSSSLPPGPRRLPGRGRHHGGSVGGFEMPREVHWPKLLAELVEESRLGSGAGCGWPDPAADRRHKDRLRCLAQTETAPPPGRGVVAHPPRDRERRREPVTTPPSNAHDVTSLAAPEAVRCGALVGRLRPCTSPIGDFNGVDIDELADGAFDGMAGFLDLLDLQTKPSKVQNPAKEHMILGVLVSIRRDKVVLQPTPGKIQLVSLSSTAALQPTYARAYDAAATSVLVLVTLARRLPQKWLAFVDNVAGQWALTKRYGKDPTVNGELVAFWSTAALADCSSCAVEGQCPQRRDLEMARRMGWTRGNTPVKGILQTLARAVIRRDAESVPGAVQPRRRRTRRDDDDEEEDDDDDEDEEEDIGISKGKAWLKGKGKASSSSDGGRGRGQNTDDMWKPDKGWGKKGKDWTSKGWKGKGNDWWSSDWWSWKGNWGKGAWDQSSWGKGDWGKDGWSKGGWNEDSKSEDSKPDARRWREPVPEPLEPPRQRQRREEPVPAPEVSEPTTREEWMRAQDRFFGHLRPLPPDWIRIKSKSTRTIYYYNTKTGAGNSGADVSGRRLRSELTSEEAFSTLRADARRLLAARRSSDVTEPELEAKVNDFLKRSWANIVTNATVPPLDRPISGGDGVEQPPKKRDPKGTGSKDLVLADLLQVQHEQPAGVPCHNRSAFEGDFRSCLQAWEFAIIAVKALGVAPETPRVAVAADGEARRRYAEAAALDEVVIGWHTGSADPTPIRLVRKGKELVQGEVFETQSDEIRREYPDAPIAKAHRAKYNWVAETAGNRFTRDPTKMLPVVRTSGMIGKWCCDVCGKTACGQLFVFRAFLRKEHLRGSTDRRLDTFVAYISFRCGRGLLGQLTEYTRFKEEVYSLTTSAVDIDDARSQLEESMRRSSREDRQFLIDELERLAGVGVFGATKTAEMESVEQMMPGQGMVLMRSAEDVFRAMARTLAPRVNARLLAAAAVAVTEEAQLEGYLKGAAASLGAGGPLPQAPLRSSFREVVNCIEAVLRASNGEEAGCLRVELACSWDSSIKAFGPAKAAVTIRLGYLQARKALHAFAPSARLSKEEASALQHRLEQVSGALAAAPHAAETDRRLSGAPAPLPATLRPRHIGRAESLGYGWHAADWAQRLKIG</sequence>
<gene>
    <name evidence="2" type="ORF">AK812_SmicGene9001</name>
</gene>
<feature type="compositionally biased region" description="Basic and acidic residues" evidence="1">
    <location>
        <begin position="1191"/>
        <end position="1238"/>
    </location>
</feature>
<reference evidence="2 3" key="1">
    <citation type="submission" date="2016-02" db="EMBL/GenBank/DDBJ databases">
        <title>Genome analysis of coral dinoflagellate symbionts highlights evolutionary adaptations to a symbiotic lifestyle.</title>
        <authorList>
            <person name="Aranda M."/>
            <person name="Li Y."/>
            <person name="Liew Y.J."/>
            <person name="Baumgarten S."/>
            <person name="Simakov O."/>
            <person name="Wilson M."/>
            <person name="Piel J."/>
            <person name="Ashoor H."/>
            <person name="Bougouffa S."/>
            <person name="Bajic V.B."/>
            <person name="Ryu T."/>
            <person name="Ravasi T."/>
            <person name="Bayer T."/>
            <person name="Micklem G."/>
            <person name="Kim H."/>
            <person name="Bhak J."/>
            <person name="Lajeunesse T.C."/>
            <person name="Voolstra C.R."/>
        </authorList>
    </citation>
    <scope>NUCLEOTIDE SEQUENCE [LARGE SCALE GENOMIC DNA]</scope>
    <source>
        <strain evidence="2 3">CCMP2467</strain>
    </source>
</reference>
<feature type="compositionally biased region" description="Acidic residues" evidence="1">
    <location>
        <begin position="1090"/>
        <end position="1107"/>
    </location>
</feature>
<feature type="region of interest" description="Disordered" evidence="1">
    <location>
        <begin position="582"/>
        <end position="604"/>
    </location>
</feature>
<feature type="compositionally biased region" description="Acidic residues" evidence="1">
    <location>
        <begin position="416"/>
        <end position="442"/>
    </location>
</feature>
<feature type="compositionally biased region" description="Acidic residues" evidence="1">
    <location>
        <begin position="359"/>
        <end position="371"/>
    </location>
</feature>
<feature type="compositionally biased region" description="Acidic residues" evidence="1">
    <location>
        <begin position="484"/>
        <end position="504"/>
    </location>
</feature>
<comment type="caution">
    <text evidence="2">The sequence shown here is derived from an EMBL/GenBank/DDBJ whole genome shotgun (WGS) entry which is preliminary data.</text>
</comment>
<evidence type="ECO:0008006" key="4">
    <source>
        <dbReference type="Google" id="ProtNLM"/>
    </source>
</evidence>
<feature type="region of interest" description="Disordered" evidence="1">
    <location>
        <begin position="104"/>
        <end position="149"/>
    </location>
</feature>
<dbReference type="EMBL" id="LSRX01000136">
    <property type="protein sequence ID" value="OLQ07578.1"/>
    <property type="molecule type" value="Genomic_DNA"/>
</dbReference>
<dbReference type="OrthoDB" id="10353353at2759"/>
<feature type="region of interest" description="Disordered" evidence="1">
    <location>
        <begin position="820"/>
        <end position="858"/>
    </location>
</feature>
<feature type="region of interest" description="Disordered" evidence="1">
    <location>
        <begin position="1071"/>
        <end position="1251"/>
    </location>
</feature>
<proteinExistence type="predicted"/>
<name>A0A1Q9EJN1_SYMMI</name>
<accession>A0A1Q9EJN1</accession>
<feature type="compositionally biased region" description="Basic and acidic residues" evidence="1">
    <location>
        <begin position="1138"/>
        <end position="1154"/>
    </location>
</feature>
<feature type="region of interest" description="Disordered" evidence="1">
    <location>
        <begin position="730"/>
        <end position="775"/>
    </location>
</feature>
<keyword evidence="3" id="KW-1185">Reference proteome</keyword>
<feature type="compositionally biased region" description="Low complexity" evidence="1">
    <location>
        <begin position="1163"/>
        <end position="1189"/>
    </location>
</feature>
<feature type="region of interest" description="Disordered" evidence="1">
    <location>
        <begin position="1360"/>
        <end position="1384"/>
    </location>
</feature>
<feature type="region of interest" description="Disordered" evidence="1">
    <location>
        <begin position="416"/>
        <end position="569"/>
    </location>
</feature>
<organism evidence="2 3">
    <name type="scientific">Symbiodinium microadriaticum</name>
    <name type="common">Dinoflagellate</name>
    <name type="synonym">Zooxanthella microadriatica</name>
    <dbReference type="NCBI Taxonomy" id="2951"/>
    <lineage>
        <taxon>Eukaryota</taxon>
        <taxon>Sar</taxon>
        <taxon>Alveolata</taxon>
        <taxon>Dinophyceae</taxon>
        <taxon>Suessiales</taxon>
        <taxon>Symbiodiniaceae</taxon>
        <taxon>Symbiodinium</taxon>
    </lineage>
</organism>
<evidence type="ECO:0000256" key="1">
    <source>
        <dbReference type="SAM" id="MobiDB-lite"/>
    </source>
</evidence>
<dbReference type="Proteomes" id="UP000186817">
    <property type="component" value="Unassembled WGS sequence"/>
</dbReference>
<feature type="compositionally biased region" description="Low complexity" evidence="1">
    <location>
        <begin position="512"/>
        <end position="530"/>
    </location>
</feature>
<evidence type="ECO:0000313" key="3">
    <source>
        <dbReference type="Proteomes" id="UP000186817"/>
    </source>
</evidence>
<feature type="region of interest" description="Disordered" evidence="1">
    <location>
        <begin position="344"/>
        <end position="373"/>
    </location>
</feature>
<evidence type="ECO:0000313" key="2">
    <source>
        <dbReference type="EMBL" id="OLQ07578.1"/>
    </source>
</evidence>